<keyword evidence="4" id="KW-1185">Reference proteome</keyword>
<dbReference type="PANTHER" id="PTHR48079:SF6">
    <property type="entry name" value="NAD(P)-BINDING DOMAIN-CONTAINING PROTEIN-RELATED"/>
    <property type="match status" value="1"/>
</dbReference>
<dbReference type="EMBL" id="JAMLDX010000006">
    <property type="protein sequence ID" value="MCP3730822.1"/>
    <property type="molecule type" value="Genomic_DNA"/>
</dbReference>
<dbReference type="GO" id="GO:0005737">
    <property type="term" value="C:cytoplasm"/>
    <property type="evidence" value="ECO:0007669"/>
    <property type="project" value="TreeGrafter"/>
</dbReference>
<name>A0A9X2HJK5_9SPHN</name>
<dbReference type="InterPro" id="IPR051783">
    <property type="entry name" value="NAD(P)-dependent_oxidoreduct"/>
</dbReference>
<accession>A0A9X2HJK5</accession>
<dbReference type="Gene3D" id="3.40.50.720">
    <property type="entry name" value="NAD(P)-binding Rossmann-like Domain"/>
    <property type="match status" value="2"/>
</dbReference>
<dbReference type="Pfam" id="PF01370">
    <property type="entry name" value="Epimerase"/>
    <property type="match status" value="1"/>
</dbReference>
<dbReference type="Gene3D" id="3.30.360.10">
    <property type="entry name" value="Dihydrodipicolinate Reductase, domain 2"/>
    <property type="match status" value="1"/>
</dbReference>
<dbReference type="InterPro" id="IPR001509">
    <property type="entry name" value="Epimerase_deHydtase"/>
</dbReference>
<evidence type="ECO:0000313" key="3">
    <source>
        <dbReference type="EMBL" id="MCP3730822.1"/>
    </source>
</evidence>
<dbReference type="Pfam" id="PF01408">
    <property type="entry name" value="GFO_IDH_MocA"/>
    <property type="match status" value="1"/>
</dbReference>
<sequence>MSNGHIISRDERSRIREMLNSEFKRIGMAGAGYILKSHALAAKATSARLTMVADASLARAQVAARQFGFDQAVSSLEELASSTCDLVHILLPPAMHVPAAKMMLEAGKSVFLEKPMGLDARACEELAALAANRNLKLGVNHNFLFARGYQPIREAVHGRSLGAIDHLSLDWLFDLPLLRHGPFDAWMLDAPANLLFELAPHLLAFVLDLLGDVEIVNAHVGRPIDLPGGRRAWRHWHALGESGSASVGLNLSLSAGHADRSITLRGTAGSARYDFGRDIGWIDRSFNDNPIFDTYESTRAIGQASKGAARELTRRILLALRKRPWANPFEESVARSIWAFYAAQVVDRRHDPMLGTRVIALCQAIVEAAGAGGSGAAIEEPDTAPLLVAPNVLVVGGTGFIGRRLVQSLVARGERVRILTRARRSAQVLFAGLPVEVMEGSHGDTATAARAVEGIDCVYHLAKTEGRRWQDYVEGDVKPTRTLVAAAAAAGVRRFIYTGTIDSYASGHSRDRIDNETPLDPAIWRRNFYARSKAAAEAEVRARAEEAGLEYVILRPGIVIGAGSPPAHLGVGRFLGPGKVQYWGDGRNKLPLVLVDDVVDALVIAKDREGIAGRSLLVTGPPLLSARDYVEALKAYGNNATSGEPRSAHRYWLADMFKEIAKNIVRHPNRRWPSVHDWRCRSHAAYYDSSETQIALDWRPVADRETLIRRGIVEALDAAGA</sequence>
<dbReference type="Proteomes" id="UP001139451">
    <property type="component" value="Unassembled WGS sequence"/>
</dbReference>
<feature type="domain" description="NAD-dependent epimerase/dehydratase" evidence="1">
    <location>
        <begin position="392"/>
        <end position="608"/>
    </location>
</feature>
<proteinExistence type="predicted"/>
<evidence type="ECO:0000313" key="4">
    <source>
        <dbReference type="Proteomes" id="UP001139451"/>
    </source>
</evidence>
<feature type="domain" description="Gfo/Idh/MocA-like oxidoreductase N-terminal" evidence="2">
    <location>
        <begin position="25"/>
        <end position="141"/>
    </location>
</feature>
<comment type="caution">
    <text evidence="3">The sequence shown here is derived from an EMBL/GenBank/DDBJ whole genome shotgun (WGS) entry which is preliminary data.</text>
</comment>
<gene>
    <name evidence="3" type="ORF">M9978_10310</name>
</gene>
<evidence type="ECO:0000259" key="1">
    <source>
        <dbReference type="Pfam" id="PF01370"/>
    </source>
</evidence>
<organism evidence="3 4">
    <name type="scientific">Sphingomonas tagetis</name>
    <dbReference type="NCBI Taxonomy" id="2949092"/>
    <lineage>
        <taxon>Bacteria</taxon>
        <taxon>Pseudomonadati</taxon>
        <taxon>Pseudomonadota</taxon>
        <taxon>Alphaproteobacteria</taxon>
        <taxon>Sphingomonadales</taxon>
        <taxon>Sphingomonadaceae</taxon>
        <taxon>Sphingomonas</taxon>
    </lineage>
</organism>
<reference evidence="3" key="1">
    <citation type="submission" date="2022-05" db="EMBL/GenBank/DDBJ databases">
        <title>Sphingomonas sp. strain MG17 Genome sequencing and assembly.</title>
        <authorList>
            <person name="Kim I."/>
        </authorList>
    </citation>
    <scope>NUCLEOTIDE SEQUENCE</scope>
    <source>
        <strain evidence="3">MG17</strain>
    </source>
</reference>
<dbReference type="SUPFAM" id="SSF51735">
    <property type="entry name" value="NAD(P)-binding Rossmann-fold domains"/>
    <property type="match status" value="2"/>
</dbReference>
<dbReference type="PANTHER" id="PTHR48079">
    <property type="entry name" value="PROTEIN YEEZ"/>
    <property type="match status" value="1"/>
</dbReference>
<dbReference type="SUPFAM" id="SSF55347">
    <property type="entry name" value="Glyceraldehyde-3-phosphate dehydrogenase-like, C-terminal domain"/>
    <property type="match status" value="1"/>
</dbReference>
<evidence type="ECO:0000259" key="2">
    <source>
        <dbReference type="Pfam" id="PF01408"/>
    </source>
</evidence>
<dbReference type="GO" id="GO:0004029">
    <property type="term" value="F:aldehyde dehydrogenase (NAD+) activity"/>
    <property type="evidence" value="ECO:0007669"/>
    <property type="project" value="TreeGrafter"/>
</dbReference>
<dbReference type="AlphaFoldDB" id="A0A9X2HJK5"/>
<dbReference type="InterPro" id="IPR036291">
    <property type="entry name" value="NAD(P)-bd_dom_sf"/>
</dbReference>
<dbReference type="GO" id="GO:0000166">
    <property type="term" value="F:nucleotide binding"/>
    <property type="evidence" value="ECO:0007669"/>
    <property type="project" value="InterPro"/>
</dbReference>
<dbReference type="InterPro" id="IPR000683">
    <property type="entry name" value="Gfo/Idh/MocA-like_OxRdtase_N"/>
</dbReference>
<protein>
    <submittedName>
        <fullName evidence="3">NAD-dependent epimerase/dehydratase family protein</fullName>
    </submittedName>
</protein>